<dbReference type="CDD" id="cd07992">
    <property type="entry name" value="LPLAT_AAK14816-like"/>
    <property type="match status" value="1"/>
</dbReference>
<organism evidence="3 4">
    <name type="scientific">Wandonia haliotis</name>
    <dbReference type="NCBI Taxonomy" id="574963"/>
    <lineage>
        <taxon>Bacteria</taxon>
        <taxon>Pseudomonadati</taxon>
        <taxon>Bacteroidota</taxon>
        <taxon>Flavobacteriia</taxon>
        <taxon>Flavobacteriales</taxon>
        <taxon>Crocinitomicaceae</taxon>
        <taxon>Wandonia</taxon>
    </lineage>
</organism>
<evidence type="ECO:0000313" key="4">
    <source>
        <dbReference type="Proteomes" id="UP001501126"/>
    </source>
</evidence>
<feature type="transmembrane region" description="Helical" evidence="1">
    <location>
        <begin position="352"/>
        <end position="372"/>
    </location>
</feature>
<evidence type="ECO:0000313" key="3">
    <source>
        <dbReference type="EMBL" id="GAA0875147.1"/>
    </source>
</evidence>
<dbReference type="EMBL" id="BAAAFH010000007">
    <property type="protein sequence ID" value="GAA0875147.1"/>
    <property type="molecule type" value="Genomic_DNA"/>
</dbReference>
<keyword evidence="4" id="KW-1185">Reference proteome</keyword>
<keyword evidence="1" id="KW-1133">Transmembrane helix</keyword>
<dbReference type="PANTHER" id="PTHR31605">
    <property type="entry name" value="GLYCEROL-3-PHOSPHATE O-ACYLTRANSFERASE 1"/>
    <property type="match status" value="1"/>
</dbReference>
<evidence type="ECO:0000256" key="1">
    <source>
        <dbReference type="SAM" id="Phobius"/>
    </source>
</evidence>
<keyword evidence="1" id="KW-0472">Membrane</keyword>
<sequence>MIGRENLPEKGPLLIIANHPNTLMDAWVVGFVCRQPIYFMAKSAFFSSGFRLKILRKLNMIPINRAGEGKAKGVSNDQSFEECYQLLEAGKTIVIFPEGTSYQERILRKLKTGAARIALEAEKRNGGKLGVKIVPLGLNYSRPERFRSSVLVAADKPIVAAEYLEDYTSDFIATSRSLTALFRERMERVLVTTEDKLHDYLLEEVRNILTSKYLKSEKDEFELLKKIRDGLYGVSIYNPERMLEIRQLVEEIKWQTDHLALKADFLDRRFRSVMFLRQLLFSFFGLVIMAPVFAYGVIHNGIQFKLTDKVIPLITKEVEYYAPLAVLIGFIMYPLFYLGYIAIWDHFFLFPWWAKLIYFVSLPVSGILAYSIHKYYRHVTLKLRFTILMRDRKDMVQDLREQKKRLRYLIGM</sequence>
<feature type="domain" description="Phospholipid/glycerol acyltransferase" evidence="2">
    <location>
        <begin position="13"/>
        <end position="141"/>
    </location>
</feature>
<keyword evidence="1" id="KW-0812">Transmembrane</keyword>
<dbReference type="Proteomes" id="UP001501126">
    <property type="component" value="Unassembled WGS sequence"/>
</dbReference>
<reference evidence="4" key="1">
    <citation type="journal article" date="2019" name="Int. J. Syst. Evol. Microbiol.">
        <title>The Global Catalogue of Microorganisms (GCM) 10K type strain sequencing project: providing services to taxonomists for standard genome sequencing and annotation.</title>
        <authorList>
            <consortium name="The Broad Institute Genomics Platform"/>
            <consortium name="The Broad Institute Genome Sequencing Center for Infectious Disease"/>
            <person name="Wu L."/>
            <person name="Ma J."/>
        </authorList>
    </citation>
    <scope>NUCLEOTIDE SEQUENCE [LARGE SCALE GENOMIC DNA]</scope>
    <source>
        <strain evidence="4">JCM 16083</strain>
    </source>
</reference>
<dbReference type="SMART" id="SM00563">
    <property type="entry name" value="PlsC"/>
    <property type="match status" value="1"/>
</dbReference>
<proteinExistence type="predicted"/>
<dbReference type="SUPFAM" id="SSF69593">
    <property type="entry name" value="Glycerol-3-phosphate (1)-acyltransferase"/>
    <property type="match status" value="1"/>
</dbReference>
<accession>A0ABP3Y6E3</accession>
<name>A0ABP3Y6E3_9FLAO</name>
<gene>
    <name evidence="3" type="ORF">GCM10009118_15550</name>
</gene>
<dbReference type="InterPro" id="IPR052744">
    <property type="entry name" value="GPAT/DAPAT"/>
</dbReference>
<protein>
    <recommendedName>
        <fullName evidence="2">Phospholipid/glycerol acyltransferase domain-containing protein</fullName>
    </recommendedName>
</protein>
<dbReference type="InterPro" id="IPR002123">
    <property type="entry name" value="Plipid/glycerol_acylTrfase"/>
</dbReference>
<comment type="caution">
    <text evidence="3">The sequence shown here is derived from an EMBL/GenBank/DDBJ whole genome shotgun (WGS) entry which is preliminary data.</text>
</comment>
<feature type="transmembrane region" description="Helical" evidence="1">
    <location>
        <begin position="279"/>
        <end position="298"/>
    </location>
</feature>
<dbReference type="PANTHER" id="PTHR31605:SF0">
    <property type="entry name" value="GLYCEROL-3-PHOSPHATE O-ACYLTRANSFERASE 1"/>
    <property type="match status" value="1"/>
</dbReference>
<dbReference type="Pfam" id="PF01553">
    <property type="entry name" value="Acyltransferase"/>
    <property type="match status" value="1"/>
</dbReference>
<evidence type="ECO:0000259" key="2">
    <source>
        <dbReference type="SMART" id="SM00563"/>
    </source>
</evidence>
<feature type="transmembrane region" description="Helical" evidence="1">
    <location>
        <begin position="318"/>
        <end position="340"/>
    </location>
</feature>